<sequence>MTGTLFLSDALTAYDGGGGAWPTAPSLFGRKGTLKASAGEILRDFDAEGPVVACLPLSATSCQTLRVQSTVGRQVTQNDISDALEAALGRAGAEGRAVVSAEPSRILLDGEEAKGSAVGKAAQSLEVEVTAFLSPLSLLAQLERVTKEAGMTLAGVLPLEEAAAASLRLANEVSLPVILVDRWHTKIIAFRDEAPSRSSVFRVGAGHIEADLAVTFGIPDDEAAKLARQMVLGRVQQGREEASLVAVARLEELAQRTATIAKAAGIDASRVILLGLPIAPPVEEAFHAQGIAVQGPGLALEKTDPAILAFAKGASMLAAGAIPRTAATALHLSKPREKSGVLAWLRRNF</sequence>
<reference evidence="2" key="1">
    <citation type="journal article" date="2019" name="Int. J. Syst. Evol. Microbiol.">
        <title>The Global Catalogue of Microorganisms (GCM) 10K type strain sequencing project: providing services to taxonomists for standard genome sequencing and annotation.</title>
        <authorList>
            <consortium name="The Broad Institute Genomics Platform"/>
            <consortium name="The Broad Institute Genome Sequencing Center for Infectious Disease"/>
            <person name="Wu L."/>
            <person name="Ma J."/>
        </authorList>
    </citation>
    <scope>NUCLEOTIDE SEQUENCE [LARGE SCALE GENOMIC DNA]</scope>
    <source>
        <strain evidence="2">KCTC 22245</strain>
    </source>
</reference>
<gene>
    <name evidence="1" type="ORF">ACFONP_01035</name>
</gene>
<organism evidence="1 2">
    <name type="scientific">Parvularcula lutaonensis</name>
    <dbReference type="NCBI Taxonomy" id="491923"/>
    <lineage>
        <taxon>Bacteria</taxon>
        <taxon>Pseudomonadati</taxon>
        <taxon>Pseudomonadota</taxon>
        <taxon>Alphaproteobacteria</taxon>
        <taxon>Parvularculales</taxon>
        <taxon>Parvularculaceae</taxon>
        <taxon>Parvularcula</taxon>
    </lineage>
</organism>
<comment type="caution">
    <text evidence="1">The sequence shown here is derived from an EMBL/GenBank/DDBJ whole genome shotgun (WGS) entry which is preliminary data.</text>
</comment>
<dbReference type="InterPro" id="IPR043129">
    <property type="entry name" value="ATPase_NBD"/>
</dbReference>
<proteinExistence type="predicted"/>
<name>A0ABV7M7C2_9PROT</name>
<dbReference type="RefSeq" id="WP_189572095.1">
    <property type="nucleotide sequence ID" value="NZ_BMXU01000001.1"/>
</dbReference>
<keyword evidence="2" id="KW-1185">Reference proteome</keyword>
<protein>
    <submittedName>
        <fullName evidence="1">Uncharacterized protein</fullName>
    </submittedName>
</protein>
<accession>A0ABV7M7C2</accession>
<dbReference type="EMBL" id="JBHRVA010000002">
    <property type="protein sequence ID" value="MFC3301315.1"/>
    <property type="molecule type" value="Genomic_DNA"/>
</dbReference>
<dbReference type="Proteomes" id="UP001595607">
    <property type="component" value="Unassembled WGS sequence"/>
</dbReference>
<evidence type="ECO:0000313" key="1">
    <source>
        <dbReference type="EMBL" id="MFC3301315.1"/>
    </source>
</evidence>
<evidence type="ECO:0000313" key="2">
    <source>
        <dbReference type="Proteomes" id="UP001595607"/>
    </source>
</evidence>
<dbReference type="SUPFAM" id="SSF53067">
    <property type="entry name" value="Actin-like ATPase domain"/>
    <property type="match status" value="1"/>
</dbReference>